<keyword evidence="3" id="KW-0238">DNA-binding</keyword>
<dbReference type="Gene3D" id="2.40.330.10">
    <property type="entry name" value="DNA-binding pseudobarrel domain"/>
    <property type="match status" value="4"/>
</dbReference>
<keyword evidence="2" id="KW-0805">Transcription regulation</keyword>
<dbReference type="OrthoDB" id="660291at2759"/>
<dbReference type="GO" id="GO:0005634">
    <property type="term" value="C:nucleus"/>
    <property type="evidence" value="ECO:0007669"/>
    <property type="project" value="UniProtKB-SubCell"/>
</dbReference>
<dbReference type="STRING" id="888268.A0A1E5UZ55"/>
<proteinExistence type="predicted"/>
<feature type="compositionally biased region" description="Basic and acidic residues" evidence="6">
    <location>
        <begin position="447"/>
        <end position="458"/>
    </location>
</feature>
<dbReference type="SUPFAM" id="SSF101936">
    <property type="entry name" value="DNA-binding pseudobarrel domain"/>
    <property type="match status" value="4"/>
</dbReference>
<protein>
    <submittedName>
        <fullName evidence="8">B3 domain-containing protein</fullName>
    </submittedName>
</protein>
<evidence type="ECO:0000256" key="4">
    <source>
        <dbReference type="ARBA" id="ARBA00023163"/>
    </source>
</evidence>
<evidence type="ECO:0000256" key="3">
    <source>
        <dbReference type="ARBA" id="ARBA00023125"/>
    </source>
</evidence>
<feature type="domain" description="TF-B3" evidence="7">
    <location>
        <begin position="537"/>
        <end position="595"/>
    </location>
</feature>
<dbReference type="Proteomes" id="UP000095767">
    <property type="component" value="Unassembled WGS sequence"/>
</dbReference>
<evidence type="ECO:0000259" key="7">
    <source>
        <dbReference type="PROSITE" id="PS50863"/>
    </source>
</evidence>
<accession>A0A1E5UZ55</accession>
<feature type="domain" description="TF-B3" evidence="7">
    <location>
        <begin position="46"/>
        <end position="139"/>
    </location>
</feature>
<evidence type="ECO:0000313" key="9">
    <source>
        <dbReference type="Proteomes" id="UP000095767"/>
    </source>
</evidence>
<keyword evidence="5" id="KW-0539">Nucleus</keyword>
<name>A0A1E5UZ55_9POAL</name>
<organism evidence="8 9">
    <name type="scientific">Dichanthelium oligosanthes</name>
    <dbReference type="NCBI Taxonomy" id="888268"/>
    <lineage>
        <taxon>Eukaryota</taxon>
        <taxon>Viridiplantae</taxon>
        <taxon>Streptophyta</taxon>
        <taxon>Embryophyta</taxon>
        <taxon>Tracheophyta</taxon>
        <taxon>Spermatophyta</taxon>
        <taxon>Magnoliopsida</taxon>
        <taxon>Liliopsida</taxon>
        <taxon>Poales</taxon>
        <taxon>Poaceae</taxon>
        <taxon>PACMAD clade</taxon>
        <taxon>Panicoideae</taxon>
        <taxon>Panicodae</taxon>
        <taxon>Paniceae</taxon>
        <taxon>Dichantheliinae</taxon>
        <taxon>Dichanthelium</taxon>
    </lineage>
</organism>
<comment type="subcellular location">
    <subcellularLocation>
        <location evidence="1">Nucleus</location>
    </subcellularLocation>
</comment>
<evidence type="ECO:0000256" key="6">
    <source>
        <dbReference type="SAM" id="MobiDB-lite"/>
    </source>
</evidence>
<keyword evidence="9" id="KW-1185">Reference proteome</keyword>
<evidence type="ECO:0000256" key="2">
    <source>
        <dbReference type="ARBA" id="ARBA00023015"/>
    </source>
</evidence>
<feature type="region of interest" description="Disordered" evidence="6">
    <location>
        <begin position="203"/>
        <end position="229"/>
    </location>
</feature>
<dbReference type="AlphaFoldDB" id="A0A1E5UZ55"/>
<gene>
    <name evidence="8" type="ORF">BAE44_0020810</name>
</gene>
<evidence type="ECO:0000256" key="5">
    <source>
        <dbReference type="ARBA" id="ARBA00023242"/>
    </source>
</evidence>
<keyword evidence="4" id="KW-0804">Transcription</keyword>
<dbReference type="PROSITE" id="PS50863">
    <property type="entry name" value="B3"/>
    <property type="match status" value="4"/>
</dbReference>
<feature type="domain" description="TF-B3" evidence="7">
    <location>
        <begin position="723"/>
        <end position="816"/>
    </location>
</feature>
<evidence type="ECO:0000256" key="1">
    <source>
        <dbReference type="ARBA" id="ARBA00004123"/>
    </source>
</evidence>
<dbReference type="GO" id="GO:0003677">
    <property type="term" value="F:DNA binding"/>
    <property type="evidence" value="ECO:0007669"/>
    <property type="project" value="UniProtKB-KW"/>
</dbReference>
<dbReference type="EMBL" id="LWDX02057516">
    <property type="protein sequence ID" value="OEL18169.1"/>
    <property type="molecule type" value="Genomic_DNA"/>
</dbReference>
<feature type="domain" description="TF-B3" evidence="7">
    <location>
        <begin position="305"/>
        <end position="401"/>
    </location>
</feature>
<dbReference type="PANTHER" id="PTHR31391:SF167">
    <property type="entry name" value="TF-B3 DOMAIN-CONTAINING PROTEIN"/>
    <property type="match status" value="1"/>
</dbReference>
<dbReference type="Pfam" id="PF02362">
    <property type="entry name" value="B3"/>
    <property type="match status" value="4"/>
</dbReference>
<dbReference type="InterPro" id="IPR044837">
    <property type="entry name" value="REM16-like"/>
</dbReference>
<comment type="caution">
    <text evidence="8">The sequence shown here is derived from an EMBL/GenBank/DDBJ whole genome shotgun (WGS) entry which is preliminary data.</text>
</comment>
<sequence>MFLNSNVKKYMRISVVMARSGGSRMKKPCDCCKRYLDHLDEKNQNMSCFLRRMTANYKYSIIVPNRFLKHFAGELSGTIKLKSPNGSLYDVEVVKRFNKVVLQHGWEAFVDAHGIEEHDFLLFCHIEKSCFEVLIFDSVGCEKFFSCAGIRNTPNFQEGSVNSFDISSSSHHETAESSGSKRFVMCQKGNSCHRVKTAKMAAISSSSEESEDSPSENKSCESDDLQTPPRADYVLLPRSYLSEAQEERVIALIQDIQPECTVFVAVMQKSHVEPPSPYLVRSQLDPVGWQLTSLSINLLLLAYYSWLLVKSLTSCSMYKQAISKAYARAHFPHESTNVTLQRPGKSKKWHLKFCKRKDRVSMLRGQWLDFVHDNHVHEGDICLLFPTKGGRRFTFTVYLHRATATSCRGGASFQRVSSCHGRSRTKMASLVPIKEESTDGENASSESDMHESSHDSPRSDSSGPSEPPPYIVPSKSCLSQSQKNIVEEKALAIQSEVPIFVAIMKNINVYHMVEFGTRFAAPHLPHIRQTVLLQCMNKIWKTEMVIRSGRKRWFLIGGWSTFARDNGLRVGDICLFELKKNEGELIMKVHIISRERFYLESIHGCGLVSDLQELGTNFYGYLDHLDEKNQPMTYFFWRMDANAKNSIALRFFSASSLPVGASERSTAAFPFWLKMHLDSHVKKYMRISVVMARSGGSRMKKPCECCKRYLDHLDEKNQPMSCFFRLMDANSKHSMVSLIMPDRFVKRFAGKLSGRIDLESPNGSLYVVQVTERYSKTVLQRGWEAFVDANHIQENDFVLFRHIEKSRFEVLILDSDGCEKVFPYAGVRNTPCIQEQSLDSVDISSSSCHNTTESSGSERFARRQRSSSCHRGRTAKMAATSSSFEESGYTVKLVEFVP</sequence>
<dbReference type="InterPro" id="IPR015300">
    <property type="entry name" value="DNA-bd_pseudobarrel_sf"/>
</dbReference>
<reference evidence="8 9" key="1">
    <citation type="submission" date="2016-09" db="EMBL/GenBank/DDBJ databases">
        <title>The draft genome of Dichanthelium oligosanthes: A C3 panicoid grass species.</title>
        <authorList>
            <person name="Studer A.J."/>
            <person name="Schnable J.C."/>
            <person name="Brutnell T.P."/>
        </authorList>
    </citation>
    <scope>NUCLEOTIDE SEQUENCE [LARGE SCALE GENOMIC DNA]</scope>
    <source>
        <strain evidence="9">cv. Kellogg 1175</strain>
        <tissue evidence="8">Leaf</tissue>
    </source>
</reference>
<dbReference type="SMART" id="SM01019">
    <property type="entry name" value="B3"/>
    <property type="match status" value="4"/>
</dbReference>
<dbReference type="PANTHER" id="PTHR31391">
    <property type="entry name" value="B3 DOMAIN-CONTAINING PROTEIN OS11G0197600-RELATED"/>
    <property type="match status" value="1"/>
</dbReference>
<dbReference type="CDD" id="cd10017">
    <property type="entry name" value="B3_DNA"/>
    <property type="match status" value="4"/>
</dbReference>
<evidence type="ECO:0000313" key="8">
    <source>
        <dbReference type="EMBL" id="OEL18169.1"/>
    </source>
</evidence>
<feature type="region of interest" description="Disordered" evidence="6">
    <location>
        <begin position="427"/>
        <end position="473"/>
    </location>
</feature>
<dbReference type="InterPro" id="IPR003340">
    <property type="entry name" value="B3_DNA-bd"/>
</dbReference>